<dbReference type="EMBL" id="CABIJS010000221">
    <property type="protein sequence ID" value="VUZ46390.1"/>
    <property type="molecule type" value="Genomic_DNA"/>
</dbReference>
<gene>
    <name evidence="2" type="ORF">WMSIL1_LOCUS6181</name>
</gene>
<evidence type="ECO:0000313" key="2">
    <source>
        <dbReference type="EMBL" id="VUZ46390.1"/>
    </source>
</evidence>
<reference evidence="2 3" key="1">
    <citation type="submission" date="2019-07" db="EMBL/GenBank/DDBJ databases">
        <authorList>
            <person name="Jastrzebski P J."/>
            <person name="Paukszto L."/>
            <person name="Jastrzebski P J."/>
        </authorList>
    </citation>
    <scope>NUCLEOTIDE SEQUENCE [LARGE SCALE GENOMIC DNA]</scope>
    <source>
        <strain evidence="2 3">WMS-il1</strain>
    </source>
</reference>
<sequence>MKFQSAVVLLFFSQIFLSVGGHEYAQNDISESMNSIVNGVNSMMDNDAFTRMVLSLPNLSEIFRRMDRSMISRVFDKVTYPDRLLSQLETKVAIDVLKNMDPNVYVVIWPHIPYTIKRLGLSQPKSPISSYPTMQKVIYSSPSDFPVSYADGIYGIDLKILHQVIRNYTNLPALLCRMKPETFNYVLSNAPFITEYIVDMKAREQAIILTKITYPCVYLQSIHLEYAKIIINNLPAYASCISLPETTVSTNTTTTTPIPDAEPSTWEPTQVETVFTKEELEKMSEKVPNIGEILSKINPRKIGPMRTVFPNFLALFNELDDKFINALNKVDFSNMTPNSRSKLIWSLAGNNRAAEIFGTLMAPCYYCS</sequence>
<feature type="signal peptide" evidence="1">
    <location>
        <begin position="1"/>
        <end position="21"/>
    </location>
</feature>
<name>A0A564YGP3_HYMDI</name>
<proteinExistence type="predicted"/>
<organism evidence="2 3">
    <name type="scientific">Hymenolepis diminuta</name>
    <name type="common">Rat tapeworm</name>
    <dbReference type="NCBI Taxonomy" id="6216"/>
    <lineage>
        <taxon>Eukaryota</taxon>
        <taxon>Metazoa</taxon>
        <taxon>Spiralia</taxon>
        <taxon>Lophotrochozoa</taxon>
        <taxon>Platyhelminthes</taxon>
        <taxon>Cestoda</taxon>
        <taxon>Eucestoda</taxon>
        <taxon>Cyclophyllidea</taxon>
        <taxon>Hymenolepididae</taxon>
        <taxon>Hymenolepis</taxon>
    </lineage>
</organism>
<dbReference type="AlphaFoldDB" id="A0A564YGP3"/>
<dbReference type="Proteomes" id="UP000321570">
    <property type="component" value="Unassembled WGS sequence"/>
</dbReference>
<keyword evidence="3" id="KW-1185">Reference proteome</keyword>
<accession>A0A564YGP3</accession>
<protein>
    <recommendedName>
        <fullName evidence="4">BPI2 domain-containing protein</fullName>
    </recommendedName>
</protein>
<evidence type="ECO:0000256" key="1">
    <source>
        <dbReference type="SAM" id="SignalP"/>
    </source>
</evidence>
<evidence type="ECO:0008006" key="4">
    <source>
        <dbReference type="Google" id="ProtNLM"/>
    </source>
</evidence>
<evidence type="ECO:0000313" key="3">
    <source>
        <dbReference type="Proteomes" id="UP000321570"/>
    </source>
</evidence>
<keyword evidence="1" id="KW-0732">Signal</keyword>
<feature type="chain" id="PRO_5022021046" description="BPI2 domain-containing protein" evidence="1">
    <location>
        <begin position="22"/>
        <end position="368"/>
    </location>
</feature>